<dbReference type="EMBL" id="OC856021">
    <property type="protein sequence ID" value="CAD7623067.1"/>
    <property type="molecule type" value="Genomic_DNA"/>
</dbReference>
<keyword evidence="3" id="KW-0547">Nucleotide-binding</keyword>
<dbReference type="PANTHER" id="PTHR22870:SF335">
    <property type="entry name" value="RCC1 AND BTB DOMAIN CONTAINING PROTEIN 2"/>
    <property type="match status" value="1"/>
</dbReference>
<dbReference type="InterPro" id="IPR009091">
    <property type="entry name" value="RCC1/BLIP-II"/>
</dbReference>
<dbReference type="Gene3D" id="3.30.200.20">
    <property type="entry name" value="Phosphorylase Kinase, domain 1"/>
    <property type="match status" value="1"/>
</dbReference>
<evidence type="ECO:0000256" key="3">
    <source>
        <dbReference type="PROSITE-ProRule" id="PRU10141"/>
    </source>
</evidence>
<accession>A0A7R9KH76</accession>
<evidence type="ECO:0000256" key="1">
    <source>
        <dbReference type="ARBA" id="ARBA00022737"/>
    </source>
</evidence>
<feature type="domain" description="Protein kinase" evidence="5">
    <location>
        <begin position="622"/>
        <end position="656"/>
    </location>
</feature>
<dbReference type="Gene3D" id="2.130.10.30">
    <property type="entry name" value="Regulator of chromosome condensation 1/beta-lactamase-inhibitor protein II"/>
    <property type="match status" value="1"/>
</dbReference>
<dbReference type="OrthoDB" id="61110at2759"/>
<evidence type="ECO:0000256" key="2">
    <source>
        <dbReference type="PROSITE-ProRule" id="PRU00235"/>
    </source>
</evidence>
<feature type="region of interest" description="Disordered" evidence="4">
    <location>
        <begin position="281"/>
        <end position="314"/>
    </location>
</feature>
<feature type="region of interest" description="Disordered" evidence="4">
    <location>
        <begin position="386"/>
        <end position="420"/>
    </location>
</feature>
<dbReference type="AlphaFoldDB" id="A0A7R9KH76"/>
<dbReference type="GO" id="GO:0005524">
    <property type="term" value="F:ATP binding"/>
    <property type="evidence" value="ECO:0007669"/>
    <property type="project" value="UniProtKB-UniRule"/>
</dbReference>
<dbReference type="Proteomes" id="UP000759131">
    <property type="component" value="Unassembled WGS sequence"/>
</dbReference>
<keyword evidence="3" id="KW-0067">ATP-binding</keyword>
<evidence type="ECO:0000256" key="4">
    <source>
        <dbReference type="SAM" id="MobiDB-lite"/>
    </source>
</evidence>
<reference evidence="6" key="1">
    <citation type="submission" date="2020-11" db="EMBL/GenBank/DDBJ databases">
        <authorList>
            <person name="Tran Van P."/>
        </authorList>
    </citation>
    <scope>NUCLEOTIDE SEQUENCE</scope>
</reference>
<evidence type="ECO:0000259" key="5">
    <source>
        <dbReference type="PROSITE" id="PS50011"/>
    </source>
</evidence>
<feature type="repeat" description="RCC1" evidence="2">
    <location>
        <begin position="44"/>
        <end position="95"/>
    </location>
</feature>
<dbReference type="GO" id="GO:0004672">
    <property type="term" value="F:protein kinase activity"/>
    <property type="evidence" value="ECO:0007669"/>
    <property type="project" value="InterPro"/>
</dbReference>
<feature type="compositionally biased region" description="Polar residues" evidence="4">
    <location>
        <begin position="404"/>
        <end position="420"/>
    </location>
</feature>
<keyword evidence="7" id="KW-1185">Reference proteome</keyword>
<evidence type="ECO:0000313" key="7">
    <source>
        <dbReference type="Proteomes" id="UP000759131"/>
    </source>
</evidence>
<feature type="region of interest" description="Disordered" evidence="4">
    <location>
        <begin position="329"/>
        <end position="350"/>
    </location>
</feature>
<dbReference type="PRINTS" id="PR00633">
    <property type="entry name" value="RCCNDNSATION"/>
</dbReference>
<dbReference type="InterPro" id="IPR000719">
    <property type="entry name" value="Prot_kinase_dom"/>
</dbReference>
<keyword evidence="1" id="KW-0677">Repeat</keyword>
<feature type="compositionally biased region" description="Basic and acidic residues" evidence="4">
    <location>
        <begin position="286"/>
        <end position="314"/>
    </location>
</feature>
<name>A0A7R9KH76_9ACAR</name>
<dbReference type="Pfam" id="PF00415">
    <property type="entry name" value="RCC1"/>
    <property type="match status" value="4"/>
</dbReference>
<gene>
    <name evidence="6" type="ORF">OSB1V03_LOCUS3527</name>
</gene>
<organism evidence="6">
    <name type="scientific">Medioppia subpectinata</name>
    <dbReference type="NCBI Taxonomy" id="1979941"/>
    <lineage>
        <taxon>Eukaryota</taxon>
        <taxon>Metazoa</taxon>
        <taxon>Ecdysozoa</taxon>
        <taxon>Arthropoda</taxon>
        <taxon>Chelicerata</taxon>
        <taxon>Arachnida</taxon>
        <taxon>Acari</taxon>
        <taxon>Acariformes</taxon>
        <taxon>Sarcoptiformes</taxon>
        <taxon>Oribatida</taxon>
        <taxon>Brachypylina</taxon>
        <taxon>Oppioidea</taxon>
        <taxon>Oppiidae</taxon>
        <taxon>Medioppia</taxon>
    </lineage>
</organism>
<feature type="repeat" description="RCC1" evidence="2">
    <location>
        <begin position="96"/>
        <end position="157"/>
    </location>
</feature>
<dbReference type="InterPro" id="IPR051210">
    <property type="entry name" value="Ub_ligase/GEF_domain"/>
</dbReference>
<dbReference type="PROSITE" id="PS00107">
    <property type="entry name" value="PROTEIN_KINASE_ATP"/>
    <property type="match status" value="1"/>
</dbReference>
<feature type="repeat" description="RCC1" evidence="2">
    <location>
        <begin position="158"/>
        <end position="213"/>
    </location>
</feature>
<feature type="compositionally biased region" description="Basic and acidic residues" evidence="4">
    <location>
        <begin position="392"/>
        <end position="403"/>
    </location>
</feature>
<dbReference type="InterPro" id="IPR017441">
    <property type="entry name" value="Protein_kinase_ATP_BS"/>
</dbReference>
<dbReference type="PROSITE" id="PS50011">
    <property type="entry name" value="PROTEIN_KINASE_DOM"/>
    <property type="match status" value="1"/>
</dbReference>
<dbReference type="PROSITE" id="PS50012">
    <property type="entry name" value="RCC1_3"/>
    <property type="match status" value="4"/>
</dbReference>
<feature type="non-terminal residue" evidence="6">
    <location>
        <position position="1"/>
    </location>
</feature>
<evidence type="ECO:0000313" key="6">
    <source>
        <dbReference type="EMBL" id="CAD7623067.1"/>
    </source>
</evidence>
<dbReference type="EMBL" id="CAJPIZ010001446">
    <property type="protein sequence ID" value="CAG2103497.1"/>
    <property type="molecule type" value="Genomic_DNA"/>
</dbReference>
<dbReference type="InterPro" id="IPR011009">
    <property type="entry name" value="Kinase-like_dom_sf"/>
</dbReference>
<protein>
    <recommendedName>
        <fullName evidence="5">Protein kinase domain-containing protein</fullName>
    </recommendedName>
</protein>
<feature type="compositionally biased region" description="Low complexity" evidence="4">
    <location>
        <begin position="334"/>
        <end position="345"/>
    </location>
</feature>
<dbReference type="SUPFAM" id="SSF56112">
    <property type="entry name" value="Protein kinase-like (PK-like)"/>
    <property type="match status" value="1"/>
</dbReference>
<dbReference type="SUPFAM" id="SSF50985">
    <property type="entry name" value="RCC1/BLIP-II"/>
    <property type="match status" value="1"/>
</dbReference>
<feature type="repeat" description="RCC1" evidence="2">
    <location>
        <begin position="214"/>
        <end position="268"/>
    </location>
</feature>
<sequence>MSTLLDNFTICDTIAATDKQNIKLCHIFNDCSKGKDVLFVTGEDQVYGLGTNTMGCLGLGHNLPVLTPQLIHQLCKQNVQYFANGSSFAMAVTGDHRLYSWGENTWGQLGRCGSVPPPDPNHKCLTPEKITYSDSNRDMTVRQIACGYNYCLALTTGGRVYGWGYNGSGQVGCRGGPSNNQIICQPQKLSFSNAYKITAIYCHYFSSFAVTSDGQVFSWGTNSDHQLGHDCPDRCVSEPKLVSGLNGVKIVTISRTPGWLDSYVMDDPYLTINSKLRALQRRREKQRQTDLEVNRQHQEVQDQHPDPQAHQSEHRWAITDRHDVLDFLNSQESPPVDVRARAPAPDQKRNPMRDVYRFIARRMVSNSRRTAASTDPLLPDDCIADWPDNLDDEHPVDNRRDDWQSNTNNSTKPDGQSPEQFTTTICEIPTYDRSENTISCWWGPVSQCPPDLRALTDQMSTGTVEGDGMTRSHTLMYKLLVREWRRAAGAGMCRIEYMYHTLDILLAKGVTVIYCTEHRVRCKPRVNIVVFEAHVSALKRFIAAISGANKTMSVGVQVELLTALEWVVYAQCQYRPAVADVMDSLFRKGVAEAAAFAEWSLADSPRPNDKGLLISEIKAAGFNLSVPIGRGGFGEVYKVRHILEQEVYAVKIVKFL</sequence>
<dbReference type="InterPro" id="IPR000408">
    <property type="entry name" value="Reg_chr_condens"/>
</dbReference>
<dbReference type="PANTHER" id="PTHR22870">
    <property type="entry name" value="REGULATOR OF CHROMOSOME CONDENSATION"/>
    <property type="match status" value="1"/>
</dbReference>
<dbReference type="GO" id="GO:0005737">
    <property type="term" value="C:cytoplasm"/>
    <property type="evidence" value="ECO:0007669"/>
    <property type="project" value="TreeGrafter"/>
</dbReference>
<proteinExistence type="predicted"/>
<feature type="binding site" evidence="3">
    <location>
        <position position="651"/>
    </location>
    <ligand>
        <name>ATP</name>
        <dbReference type="ChEBI" id="CHEBI:30616"/>
    </ligand>
</feature>